<evidence type="ECO:0000256" key="4">
    <source>
        <dbReference type="ARBA" id="ARBA00023136"/>
    </source>
</evidence>
<evidence type="ECO:0000256" key="3">
    <source>
        <dbReference type="ARBA" id="ARBA00022989"/>
    </source>
</evidence>
<evidence type="ECO:0000313" key="8">
    <source>
        <dbReference type="Proteomes" id="UP001314263"/>
    </source>
</evidence>
<gene>
    <name evidence="7" type="ORF">CVIRNUC_007838</name>
</gene>
<feature type="transmembrane region" description="Helical" evidence="6">
    <location>
        <begin position="193"/>
        <end position="213"/>
    </location>
</feature>
<dbReference type="PANTHER" id="PTHR30238:SF0">
    <property type="entry name" value="THYLAKOID MEMBRANE PROTEIN TERC, CHLOROPLASTIC"/>
    <property type="match status" value="1"/>
</dbReference>
<feature type="compositionally biased region" description="Basic residues" evidence="5">
    <location>
        <begin position="37"/>
        <end position="54"/>
    </location>
</feature>
<dbReference type="InterPro" id="IPR005496">
    <property type="entry name" value="Integral_membrane_TerC"/>
</dbReference>
<feature type="region of interest" description="Disordered" evidence="5">
    <location>
        <begin position="34"/>
        <end position="65"/>
    </location>
</feature>
<accession>A0AAV1IBA6</accession>
<feature type="transmembrane region" description="Helical" evidence="6">
    <location>
        <begin position="361"/>
        <end position="392"/>
    </location>
</feature>
<protein>
    <submittedName>
        <fullName evidence="7">Uncharacterized protein</fullName>
    </submittedName>
</protein>
<proteinExistence type="predicted"/>
<feature type="transmembrane region" description="Helical" evidence="6">
    <location>
        <begin position="162"/>
        <end position="181"/>
    </location>
</feature>
<evidence type="ECO:0000256" key="5">
    <source>
        <dbReference type="SAM" id="MobiDB-lite"/>
    </source>
</evidence>
<reference evidence="7 8" key="1">
    <citation type="submission" date="2023-10" db="EMBL/GenBank/DDBJ databases">
        <authorList>
            <person name="Maclean D."/>
            <person name="Macfadyen A."/>
        </authorList>
    </citation>
    <scope>NUCLEOTIDE SEQUENCE [LARGE SCALE GENOMIC DNA]</scope>
</reference>
<dbReference type="InterPro" id="IPR022369">
    <property type="entry name" value="Integral_membrane_TerC_rswitch"/>
</dbReference>
<keyword evidence="2 6" id="KW-0812">Transmembrane</keyword>
<comment type="subcellular location">
    <subcellularLocation>
        <location evidence="1">Membrane</location>
        <topology evidence="1">Multi-pass membrane protein</topology>
    </subcellularLocation>
</comment>
<dbReference type="PANTHER" id="PTHR30238">
    <property type="entry name" value="MEMBRANE BOUND PREDICTED REDOX MODULATOR"/>
    <property type="match status" value="1"/>
</dbReference>
<feature type="transmembrane region" description="Helical" evidence="6">
    <location>
        <begin position="131"/>
        <end position="150"/>
    </location>
</feature>
<dbReference type="NCBIfam" id="TIGR03718">
    <property type="entry name" value="R_switched_Alx"/>
    <property type="match status" value="1"/>
</dbReference>
<evidence type="ECO:0000256" key="2">
    <source>
        <dbReference type="ARBA" id="ARBA00022692"/>
    </source>
</evidence>
<dbReference type="EMBL" id="CAUYUE010000011">
    <property type="protein sequence ID" value="CAK0784634.1"/>
    <property type="molecule type" value="Genomic_DNA"/>
</dbReference>
<dbReference type="Proteomes" id="UP001314263">
    <property type="component" value="Unassembled WGS sequence"/>
</dbReference>
<organism evidence="7 8">
    <name type="scientific">Coccomyxa viridis</name>
    <dbReference type="NCBI Taxonomy" id="1274662"/>
    <lineage>
        <taxon>Eukaryota</taxon>
        <taxon>Viridiplantae</taxon>
        <taxon>Chlorophyta</taxon>
        <taxon>core chlorophytes</taxon>
        <taxon>Trebouxiophyceae</taxon>
        <taxon>Trebouxiophyceae incertae sedis</taxon>
        <taxon>Coccomyxaceae</taxon>
        <taxon>Coccomyxa</taxon>
    </lineage>
</organism>
<keyword evidence="8" id="KW-1185">Reference proteome</keyword>
<evidence type="ECO:0000256" key="6">
    <source>
        <dbReference type="SAM" id="Phobius"/>
    </source>
</evidence>
<feature type="transmembrane region" description="Helical" evidence="6">
    <location>
        <begin position="315"/>
        <end position="340"/>
    </location>
</feature>
<evidence type="ECO:0000256" key="1">
    <source>
        <dbReference type="ARBA" id="ARBA00004141"/>
    </source>
</evidence>
<dbReference type="AlphaFoldDB" id="A0AAV1IBA6"/>
<sequence>MSPGAPVAPRWTSGCFSGTHTTCAHAHVGSCAGRGLRQQKGRKLTARTRRRPRPVMKQNASSSDSFGSIDEEVLKELKNVPMVLATQDEMDMRDVVRGLRHRLKERMPNFRTWLRPAILSKTSETEERGELVVVLVGAAVAFGLGIYSVLGADKAAEYFAGYLLEQSLSVDNLFVFVLIFDYFKVDQQGQDKVLAYGIASAAILRLIVIGLGTELVDNFQVVNLGFAAFLIFNAWQLVTAGEGPEEDLADKWIVKACRKLLPVSESYDGDKFFVVTEGVRMATPLLLALAVIEISDVAFAVDSIPAVFGVTHDPFIVWTSNMAAILSMRGLYAFVSTILAKLRFLDKSVAAALAWIGVKMFLDFFGVDVSVGFSLGVVVASLSIGVGASLYWPNPTDEDDDEASKL</sequence>
<keyword evidence="3 6" id="KW-1133">Transmembrane helix</keyword>
<dbReference type="Pfam" id="PF03741">
    <property type="entry name" value="TerC"/>
    <property type="match status" value="1"/>
</dbReference>
<name>A0AAV1IBA6_9CHLO</name>
<dbReference type="GO" id="GO:0016020">
    <property type="term" value="C:membrane"/>
    <property type="evidence" value="ECO:0007669"/>
    <property type="project" value="UniProtKB-SubCell"/>
</dbReference>
<feature type="transmembrane region" description="Helical" evidence="6">
    <location>
        <begin position="219"/>
        <end position="238"/>
    </location>
</feature>
<keyword evidence="4 6" id="KW-0472">Membrane</keyword>
<evidence type="ECO:0000313" key="7">
    <source>
        <dbReference type="EMBL" id="CAK0784634.1"/>
    </source>
</evidence>
<comment type="caution">
    <text evidence="7">The sequence shown here is derived from an EMBL/GenBank/DDBJ whole genome shotgun (WGS) entry which is preliminary data.</text>
</comment>